<comment type="caution">
    <text evidence="3">The sequence shown here is derived from an EMBL/GenBank/DDBJ whole genome shotgun (WGS) entry which is preliminary data.</text>
</comment>
<feature type="region of interest" description="Disordered" evidence="1">
    <location>
        <begin position="208"/>
        <end position="227"/>
    </location>
</feature>
<dbReference type="AlphaFoldDB" id="A0A4D9DE91"/>
<gene>
    <name evidence="3" type="ORF">NSK_001271</name>
</gene>
<feature type="region of interest" description="Disordered" evidence="1">
    <location>
        <begin position="271"/>
        <end position="296"/>
    </location>
</feature>
<name>A0A4D9DE91_9STRA</name>
<feature type="chain" id="PRO_5020029967" evidence="2">
    <location>
        <begin position="24"/>
        <end position="603"/>
    </location>
</feature>
<evidence type="ECO:0000313" key="4">
    <source>
        <dbReference type="Proteomes" id="UP000355283"/>
    </source>
</evidence>
<evidence type="ECO:0000256" key="1">
    <source>
        <dbReference type="SAM" id="MobiDB-lite"/>
    </source>
</evidence>
<proteinExistence type="predicted"/>
<accession>A0A4D9DE91</accession>
<keyword evidence="2" id="KW-0732">Signal</keyword>
<dbReference type="Proteomes" id="UP000355283">
    <property type="component" value="Unassembled WGS sequence"/>
</dbReference>
<keyword evidence="4" id="KW-1185">Reference proteome</keyword>
<organism evidence="3 4">
    <name type="scientific">Nannochloropsis salina CCMP1776</name>
    <dbReference type="NCBI Taxonomy" id="1027361"/>
    <lineage>
        <taxon>Eukaryota</taxon>
        <taxon>Sar</taxon>
        <taxon>Stramenopiles</taxon>
        <taxon>Ochrophyta</taxon>
        <taxon>Eustigmatophyceae</taxon>
        <taxon>Eustigmatales</taxon>
        <taxon>Monodopsidaceae</taxon>
        <taxon>Microchloropsis</taxon>
        <taxon>Microchloropsis salina</taxon>
    </lineage>
</organism>
<dbReference type="EMBL" id="SDOX01000005">
    <property type="protein sequence ID" value="TFJ87925.1"/>
    <property type="molecule type" value="Genomic_DNA"/>
</dbReference>
<reference evidence="3 4" key="1">
    <citation type="submission" date="2019-01" db="EMBL/GenBank/DDBJ databases">
        <title>Nuclear Genome Assembly of the Microalgal Biofuel strain Nannochloropsis salina CCMP1776.</title>
        <authorList>
            <person name="Hovde B."/>
        </authorList>
    </citation>
    <scope>NUCLEOTIDE SEQUENCE [LARGE SCALE GENOMIC DNA]</scope>
    <source>
        <strain evidence="3 4">CCMP1776</strain>
    </source>
</reference>
<evidence type="ECO:0000313" key="3">
    <source>
        <dbReference type="EMBL" id="TFJ87925.1"/>
    </source>
</evidence>
<feature type="signal peptide" evidence="2">
    <location>
        <begin position="1"/>
        <end position="23"/>
    </location>
</feature>
<evidence type="ECO:0000256" key="2">
    <source>
        <dbReference type="SAM" id="SignalP"/>
    </source>
</evidence>
<protein>
    <submittedName>
        <fullName evidence="3">Uncharacterized protein</fullName>
    </submittedName>
</protein>
<sequence length="603" mass="68320">MMKTQFLSKLLVLAFCGVGLSHAQLQKQAAYEHQDEGDRLVRDISKRIRNGEDIPEALVLGQNKPHELRRSLSQNHLVHRQVKKAGSLTSLRKLALFNFGSNKKLVRRERPPSIFNTQVSSASDQALRTPPQRNCAWQAYITGKQYNVAYPDLQAIYQVLVMLKTTEKNIFRVRGSFPQEGVRYFSLQSNNVDVGFPISTIKDYEIEVDDPGNTRNPFAEDSDRPIGTYTINVTPRGDQGLKNELSLCPESMTDRQCRSVNAVMLMRFYTSDPDRPPVSSKTDPPASQPNDRLFGYATPPMVEERQSKSWTDDRSRDRWRVFPTCDQTRSTQVTSLISKHFYGMIPPFAPPIRHNKNNNFVLYLGEDTATAGVYPNLDAAYLLAVAWQLSPELKDKPKKRLMARVTGTLPVTSRNLFTDPKIANYEDADVRYMSFSSIALVSGGPTMDTLDDAAFLRFYEPQQPEGEAWNRSYSFVVADDPERTCGLYNASQELFLSTVLDGKLQDYWGILDRQLIPKTQRTRLPDRSNGYARLQCADASALDACVDPDYLKYVMEDYYPRIQWYTCDQDGTLEEITDYLGAIPVSESLTNKQKTHNGGVGSN</sequence>
<dbReference type="OrthoDB" id="10273228at2759"/>